<feature type="domain" description="Reverse transcriptase" evidence="1">
    <location>
        <begin position="1"/>
        <end position="280"/>
    </location>
</feature>
<protein>
    <submittedName>
        <fullName evidence="2">Reverse transcriptase</fullName>
    </submittedName>
</protein>
<dbReference type="Proteomes" id="UP000824223">
    <property type="component" value="Unassembled WGS sequence"/>
</dbReference>
<gene>
    <name evidence="2" type="ORF">H9798_05705</name>
</gene>
<dbReference type="InterPro" id="IPR000477">
    <property type="entry name" value="RT_dom"/>
</dbReference>
<dbReference type="Pfam" id="PF00078">
    <property type="entry name" value="RVT_1"/>
    <property type="match status" value="1"/>
</dbReference>
<dbReference type="PANTHER" id="PTHR34047">
    <property type="entry name" value="NUCLEAR INTRON MATURASE 1, MITOCHONDRIAL-RELATED"/>
    <property type="match status" value="1"/>
</dbReference>
<dbReference type="SUPFAM" id="SSF56672">
    <property type="entry name" value="DNA/RNA polymerases"/>
    <property type="match status" value="1"/>
</dbReference>
<comment type="caution">
    <text evidence="2">The sequence shown here is derived from an EMBL/GenBank/DDBJ whole genome shotgun (WGS) entry which is preliminary data.</text>
</comment>
<dbReference type="PROSITE" id="PS50878">
    <property type="entry name" value="RT_POL"/>
    <property type="match status" value="1"/>
</dbReference>
<reference evidence="2" key="1">
    <citation type="journal article" date="2021" name="PeerJ">
        <title>Extensive microbial diversity within the chicken gut microbiome revealed by metagenomics and culture.</title>
        <authorList>
            <person name="Gilroy R."/>
            <person name="Ravi A."/>
            <person name="Getino M."/>
            <person name="Pursley I."/>
            <person name="Horton D.L."/>
            <person name="Alikhan N.F."/>
            <person name="Baker D."/>
            <person name="Gharbi K."/>
            <person name="Hall N."/>
            <person name="Watson M."/>
            <person name="Adriaenssens E.M."/>
            <person name="Foster-Nyarko E."/>
            <person name="Jarju S."/>
            <person name="Secka A."/>
            <person name="Antonio M."/>
            <person name="Oren A."/>
            <person name="Chaudhuri R.R."/>
            <person name="La Ragione R."/>
            <person name="Hildebrand F."/>
            <person name="Pallen M.J."/>
        </authorList>
    </citation>
    <scope>NUCLEOTIDE SEQUENCE</scope>
    <source>
        <strain evidence="2">ChiSjej2B20-11307</strain>
    </source>
</reference>
<evidence type="ECO:0000313" key="3">
    <source>
        <dbReference type="Proteomes" id="UP000824223"/>
    </source>
</evidence>
<dbReference type="InterPro" id="IPR043502">
    <property type="entry name" value="DNA/RNA_pol_sf"/>
</dbReference>
<dbReference type="AlphaFoldDB" id="A0A9D2KIA9"/>
<dbReference type="EMBL" id="DXAK01000029">
    <property type="protein sequence ID" value="HJA06629.1"/>
    <property type="molecule type" value="Genomic_DNA"/>
</dbReference>
<accession>A0A9D2KIA9</accession>
<keyword evidence="2" id="KW-0548">Nucleotidyltransferase</keyword>
<proteinExistence type="predicted"/>
<sequence>MSVSTIGHAAYEKVYDFQNLYKAHLRSRRGKRGKTEVIRFELKLAENLARMSEELKNHSYQMSGYYHFTIYEPKQREIFAAYYRDRVLLHCICDEILAPAIGPRLIYDNAACQIGKGTHFALNRFSKFLREHYKMYGREGYVLKCDICKYFANIDHEVLKTKLKKVISDQDILNLLFLYIDSYETEEKPGKGLPLGNQSSQWFGIYYLDSLDRMIKEKLRIKHYVRYMDDCLLLHPDKEFLLACAAKISDMLKNDLHLELNRKTQIYSLHRGVEFLGWRFFLTDTGKVVRKLKKQSKTRMRRRLCRLQKDYAQGIIGLEDAHASFASYMGHLRHGNTYHLQTKICRDFVLRRGADILKSEGDEIGEFSEKEKFRQIYMKGERAL</sequence>
<keyword evidence="2" id="KW-0808">Transferase</keyword>
<name>A0A9D2KIA9_9FIRM</name>
<dbReference type="PANTHER" id="PTHR34047:SF8">
    <property type="entry name" value="PROTEIN YKFC"/>
    <property type="match status" value="1"/>
</dbReference>
<dbReference type="InterPro" id="IPR051083">
    <property type="entry name" value="GrpII_Intron_Splice-Mob/Def"/>
</dbReference>
<reference evidence="2" key="2">
    <citation type="submission" date="2021-04" db="EMBL/GenBank/DDBJ databases">
        <authorList>
            <person name="Gilroy R."/>
        </authorList>
    </citation>
    <scope>NUCLEOTIDE SEQUENCE</scope>
    <source>
        <strain evidence="2">ChiSjej2B20-11307</strain>
    </source>
</reference>
<keyword evidence="2" id="KW-0695">RNA-directed DNA polymerase</keyword>
<evidence type="ECO:0000259" key="1">
    <source>
        <dbReference type="PROSITE" id="PS50878"/>
    </source>
</evidence>
<evidence type="ECO:0000313" key="2">
    <source>
        <dbReference type="EMBL" id="HJA06629.1"/>
    </source>
</evidence>
<dbReference type="GO" id="GO:0003964">
    <property type="term" value="F:RNA-directed DNA polymerase activity"/>
    <property type="evidence" value="ECO:0007669"/>
    <property type="project" value="UniProtKB-KW"/>
</dbReference>
<organism evidence="2 3">
    <name type="scientific">Candidatus Mediterraneibacter pullicola</name>
    <dbReference type="NCBI Taxonomy" id="2838682"/>
    <lineage>
        <taxon>Bacteria</taxon>
        <taxon>Bacillati</taxon>
        <taxon>Bacillota</taxon>
        <taxon>Clostridia</taxon>
        <taxon>Lachnospirales</taxon>
        <taxon>Lachnospiraceae</taxon>
        <taxon>Mediterraneibacter</taxon>
    </lineage>
</organism>